<dbReference type="InterPro" id="IPR001867">
    <property type="entry name" value="OmpR/PhoB-type_DNA-bd"/>
</dbReference>
<evidence type="ECO:0000256" key="1">
    <source>
        <dbReference type="ARBA" id="ARBA00022553"/>
    </source>
</evidence>
<dbReference type="Gene3D" id="3.40.50.2300">
    <property type="match status" value="1"/>
</dbReference>
<keyword evidence="3 5" id="KW-0238">DNA-binding</keyword>
<dbReference type="Pfam" id="PF00072">
    <property type="entry name" value="Response_reg"/>
    <property type="match status" value="1"/>
</dbReference>
<dbReference type="SMART" id="SM00862">
    <property type="entry name" value="Trans_reg_C"/>
    <property type="match status" value="1"/>
</dbReference>
<keyword evidence="9" id="KW-1185">Reference proteome</keyword>
<feature type="modified residue" description="4-aspartylphosphate" evidence="4">
    <location>
        <position position="50"/>
    </location>
</feature>
<feature type="domain" description="Response regulatory" evidence="6">
    <location>
        <begin position="2"/>
        <end position="117"/>
    </location>
</feature>
<proteinExistence type="predicted"/>
<evidence type="ECO:0000259" key="6">
    <source>
        <dbReference type="PROSITE" id="PS50110"/>
    </source>
</evidence>
<dbReference type="InterPro" id="IPR039420">
    <property type="entry name" value="WalR-like"/>
</dbReference>
<name>A0A1T4NE97_9FUSO</name>
<keyword evidence="1 4" id="KW-0597">Phosphoprotein</keyword>
<dbReference type="SUPFAM" id="SSF52172">
    <property type="entry name" value="CheY-like"/>
    <property type="match status" value="1"/>
</dbReference>
<evidence type="ECO:0000256" key="5">
    <source>
        <dbReference type="PROSITE-ProRule" id="PRU01091"/>
    </source>
</evidence>
<dbReference type="PANTHER" id="PTHR48111:SF40">
    <property type="entry name" value="PHOSPHATE REGULON TRANSCRIPTIONAL REGULATORY PROTEIN PHOB"/>
    <property type="match status" value="1"/>
</dbReference>
<organism evidence="8 9">
    <name type="scientific">Cetobacterium ceti</name>
    <dbReference type="NCBI Taxonomy" id="180163"/>
    <lineage>
        <taxon>Bacteria</taxon>
        <taxon>Fusobacteriati</taxon>
        <taxon>Fusobacteriota</taxon>
        <taxon>Fusobacteriia</taxon>
        <taxon>Fusobacteriales</taxon>
        <taxon>Fusobacteriaceae</taxon>
        <taxon>Cetobacterium</taxon>
    </lineage>
</organism>
<accession>A0A1T4NE97</accession>
<evidence type="ECO:0000256" key="4">
    <source>
        <dbReference type="PROSITE-ProRule" id="PRU00169"/>
    </source>
</evidence>
<keyword evidence="2" id="KW-0902">Two-component regulatory system</keyword>
<evidence type="ECO:0000256" key="3">
    <source>
        <dbReference type="ARBA" id="ARBA00023125"/>
    </source>
</evidence>
<protein>
    <submittedName>
        <fullName evidence="8">Two-component system, OmpR family, alkaline phosphatase synthesis response regulator PhoP</fullName>
    </submittedName>
</protein>
<dbReference type="EMBL" id="FUWX01000010">
    <property type="protein sequence ID" value="SJZ77386.1"/>
    <property type="molecule type" value="Genomic_DNA"/>
</dbReference>
<sequence length="223" mass="26216">MKILIVEDNLLTRRLLEEKIDNSYSITSVTSGECALRELSMKEYQFLILDINLPGISGLDVLKEVKNNNCYKDPYVLILTSNIEDKDVIKAFELGADDYIKKPFNVMEINCRLKAGARNKYSYNRETINYFNLELICNEMEIYMENNKIEISEKEFLILKYLILNQGKILEKKKIFQDIWQKLYFPENRTLDVLINRLKNKFPIIKENLQTIYGKGMVLKSCL</sequence>
<dbReference type="GO" id="GO:0000976">
    <property type="term" value="F:transcription cis-regulatory region binding"/>
    <property type="evidence" value="ECO:0007669"/>
    <property type="project" value="TreeGrafter"/>
</dbReference>
<dbReference type="GO" id="GO:0000156">
    <property type="term" value="F:phosphorelay response regulator activity"/>
    <property type="evidence" value="ECO:0007669"/>
    <property type="project" value="TreeGrafter"/>
</dbReference>
<dbReference type="Pfam" id="PF00486">
    <property type="entry name" value="Trans_reg_C"/>
    <property type="match status" value="1"/>
</dbReference>
<evidence type="ECO:0000313" key="8">
    <source>
        <dbReference type="EMBL" id="SJZ77386.1"/>
    </source>
</evidence>
<dbReference type="GO" id="GO:0005829">
    <property type="term" value="C:cytosol"/>
    <property type="evidence" value="ECO:0007669"/>
    <property type="project" value="TreeGrafter"/>
</dbReference>
<dbReference type="PROSITE" id="PS51755">
    <property type="entry name" value="OMPR_PHOB"/>
    <property type="match status" value="1"/>
</dbReference>
<gene>
    <name evidence="8" type="ORF">SAMN02745174_01512</name>
</gene>
<reference evidence="8 9" key="1">
    <citation type="submission" date="2017-02" db="EMBL/GenBank/DDBJ databases">
        <authorList>
            <person name="Peterson S.W."/>
        </authorList>
    </citation>
    <scope>NUCLEOTIDE SEQUENCE [LARGE SCALE GENOMIC DNA]</scope>
    <source>
        <strain evidence="8 9">ATCC 700028</strain>
    </source>
</reference>
<dbReference type="SMART" id="SM00448">
    <property type="entry name" value="REC"/>
    <property type="match status" value="1"/>
</dbReference>
<evidence type="ECO:0000313" key="9">
    <source>
        <dbReference type="Proteomes" id="UP000191153"/>
    </source>
</evidence>
<dbReference type="GO" id="GO:0006355">
    <property type="term" value="P:regulation of DNA-templated transcription"/>
    <property type="evidence" value="ECO:0007669"/>
    <property type="project" value="InterPro"/>
</dbReference>
<dbReference type="InterPro" id="IPR036388">
    <property type="entry name" value="WH-like_DNA-bd_sf"/>
</dbReference>
<dbReference type="PANTHER" id="PTHR48111">
    <property type="entry name" value="REGULATOR OF RPOS"/>
    <property type="match status" value="1"/>
</dbReference>
<dbReference type="InterPro" id="IPR001789">
    <property type="entry name" value="Sig_transdc_resp-reg_receiver"/>
</dbReference>
<dbReference type="Gene3D" id="1.10.10.10">
    <property type="entry name" value="Winged helix-like DNA-binding domain superfamily/Winged helix DNA-binding domain"/>
    <property type="match status" value="1"/>
</dbReference>
<dbReference type="CDD" id="cd00383">
    <property type="entry name" value="trans_reg_C"/>
    <property type="match status" value="1"/>
</dbReference>
<dbReference type="RefSeq" id="WP_078694000.1">
    <property type="nucleotide sequence ID" value="NZ_FUWX01000010.1"/>
</dbReference>
<dbReference type="Proteomes" id="UP000191153">
    <property type="component" value="Unassembled WGS sequence"/>
</dbReference>
<evidence type="ECO:0000259" key="7">
    <source>
        <dbReference type="PROSITE" id="PS51755"/>
    </source>
</evidence>
<dbReference type="InterPro" id="IPR011006">
    <property type="entry name" value="CheY-like_superfamily"/>
</dbReference>
<evidence type="ECO:0000256" key="2">
    <source>
        <dbReference type="ARBA" id="ARBA00023012"/>
    </source>
</evidence>
<dbReference type="GO" id="GO:0032993">
    <property type="term" value="C:protein-DNA complex"/>
    <property type="evidence" value="ECO:0007669"/>
    <property type="project" value="TreeGrafter"/>
</dbReference>
<dbReference type="AlphaFoldDB" id="A0A1T4NE97"/>
<dbReference type="OrthoDB" id="9790442at2"/>
<dbReference type="PROSITE" id="PS50110">
    <property type="entry name" value="RESPONSE_REGULATORY"/>
    <property type="match status" value="1"/>
</dbReference>
<feature type="DNA-binding region" description="OmpR/PhoB-type" evidence="5">
    <location>
        <begin position="125"/>
        <end position="221"/>
    </location>
</feature>
<dbReference type="STRING" id="180163.SAMN02745174_01512"/>
<feature type="domain" description="OmpR/PhoB-type" evidence="7">
    <location>
        <begin position="125"/>
        <end position="221"/>
    </location>
</feature>